<organism evidence="12 13">
    <name type="scientific">Anaeramoeba flamelloides</name>
    <dbReference type="NCBI Taxonomy" id="1746091"/>
    <lineage>
        <taxon>Eukaryota</taxon>
        <taxon>Metamonada</taxon>
        <taxon>Anaeramoebidae</taxon>
        <taxon>Anaeramoeba</taxon>
    </lineage>
</organism>
<dbReference type="EMBL" id="JANTQA010000042">
    <property type="protein sequence ID" value="KAJ3435138.1"/>
    <property type="molecule type" value="Genomic_DNA"/>
</dbReference>
<keyword evidence="5" id="KW-0460">Magnesium</keyword>
<keyword evidence="7 11" id="KW-1133">Transmembrane helix</keyword>
<gene>
    <name evidence="12" type="ORF">M0812_02269</name>
</gene>
<evidence type="ECO:0000256" key="7">
    <source>
        <dbReference type="ARBA" id="ARBA00022989"/>
    </source>
</evidence>
<comment type="caution">
    <text evidence="12">The sequence shown here is derived from an EMBL/GenBank/DDBJ whole genome shotgun (WGS) entry which is preliminary data.</text>
</comment>
<feature type="transmembrane region" description="Helical" evidence="11">
    <location>
        <begin position="264"/>
        <end position="285"/>
    </location>
</feature>
<feature type="transmembrane region" description="Helical" evidence="11">
    <location>
        <begin position="690"/>
        <end position="709"/>
    </location>
</feature>
<evidence type="ECO:0000256" key="2">
    <source>
        <dbReference type="ARBA" id="ARBA00013242"/>
    </source>
</evidence>
<feature type="transmembrane region" description="Helical" evidence="11">
    <location>
        <begin position="571"/>
        <end position="590"/>
    </location>
</feature>
<accession>A0AAV7Z4T4</accession>
<sequence length="764" mass="81244">MGFVHEKVDTIWFPLVGVGFGFLMIAYLVWKVLTAPKGDEEVERIGRLIRQGATAFMWTETKILLIVVAVLAVIIGVVTWSEEKSGELVSYLLGVMCSSTSGFVGMYIGTRANTRTCEAAKVGLLPALRIALNSGAVMSFMVVTLSLLGLVVCWMAYNHIALSAFGFGASTIALFYRVAGGIFTKSSDVGADLVGKNEEGLPEDDPRNAASIADNVGDQVGDIAGLGSDLFESFVGSMVAGCALGLSDFNDDIDNPHDYRGVAYTFYIGFAGIIASIIGCFSVRVSKNAEASQAVLLKALRIGTAVTSILITILALIGGYVIFDDDPKEAWKLFGCVTIGLFVGVLIGLWTEYYTSFEYKPTLELAKSGTYGDALVVINGTSLGLMSTLFPIIGITVAILSTYTLHGVFGTAIAAIGMLSTLGFTLATDAYGPISDNAGGIAEMSQQPPKVRELTEELDALGNTNAALGKAFSVASATITALSLIEAYKQHAHVEQINVVNASTLAGLLIGGLLPCIFASLTMSAVFKGAAEVINEVRRQFKYIPGLLEGTAECDPQTCVHQCTITSLKEMIVPGILMIFSPITVGYLLGSEALGGLLMGTTLVASLLGIYMNNAGGAWDNAKKACETGVLGEDIGKGSDEHKALVTGDTVGDPFKDVSGPSLNVLSKLMAHLSLMFGAQFQYGWARWRIGLILSIVFLVIIVVYYIILSKTKKNIVIINKKKKKLDSDEDNDQQLEPLNKDDLGSSSDERSKKDTSNDDSSDN</sequence>
<evidence type="ECO:0000256" key="10">
    <source>
        <dbReference type="SAM" id="MobiDB-lite"/>
    </source>
</evidence>
<evidence type="ECO:0000256" key="1">
    <source>
        <dbReference type="ARBA" id="ARBA00004127"/>
    </source>
</evidence>
<dbReference type="Pfam" id="PF03030">
    <property type="entry name" value="H_PPase"/>
    <property type="match status" value="1"/>
</dbReference>
<dbReference type="AlphaFoldDB" id="A0AAV7Z4T4"/>
<dbReference type="GO" id="GO:0009678">
    <property type="term" value="F:diphosphate hydrolysis-driven proton transmembrane transporter activity"/>
    <property type="evidence" value="ECO:0007669"/>
    <property type="project" value="UniProtKB-EC"/>
</dbReference>
<keyword evidence="8" id="KW-0406">Ion transport</keyword>
<dbReference type="GO" id="GO:0016020">
    <property type="term" value="C:membrane"/>
    <property type="evidence" value="ECO:0007669"/>
    <property type="project" value="InterPro"/>
</dbReference>
<evidence type="ECO:0000256" key="9">
    <source>
        <dbReference type="ARBA" id="ARBA00023136"/>
    </source>
</evidence>
<feature type="transmembrane region" description="Helical" evidence="11">
    <location>
        <begin position="12"/>
        <end position="30"/>
    </location>
</feature>
<comment type="subcellular location">
    <subcellularLocation>
        <location evidence="1">Endomembrane system</location>
        <topology evidence="1">Multi-pass membrane protein</topology>
    </subcellularLocation>
</comment>
<evidence type="ECO:0000256" key="11">
    <source>
        <dbReference type="SAM" id="Phobius"/>
    </source>
</evidence>
<keyword evidence="9 11" id="KW-0472">Membrane</keyword>
<dbReference type="GO" id="GO:0004427">
    <property type="term" value="F:inorganic diphosphate phosphatase activity"/>
    <property type="evidence" value="ECO:0007669"/>
    <property type="project" value="InterPro"/>
</dbReference>
<keyword evidence="6" id="KW-1278">Translocase</keyword>
<dbReference type="NCBIfam" id="TIGR01104">
    <property type="entry name" value="V_PPase"/>
    <property type="match status" value="1"/>
</dbReference>
<evidence type="ECO:0000256" key="5">
    <source>
        <dbReference type="ARBA" id="ARBA00022842"/>
    </source>
</evidence>
<feature type="transmembrane region" description="Helical" evidence="11">
    <location>
        <begin position="88"/>
        <end position="109"/>
    </location>
</feature>
<evidence type="ECO:0000313" key="12">
    <source>
        <dbReference type="EMBL" id="KAJ3435138.1"/>
    </source>
</evidence>
<dbReference type="NCBIfam" id="NF001960">
    <property type="entry name" value="PRK00733.3-5"/>
    <property type="match status" value="1"/>
</dbReference>
<proteinExistence type="inferred from homology"/>
<feature type="compositionally biased region" description="Basic and acidic residues" evidence="10">
    <location>
        <begin position="739"/>
        <end position="757"/>
    </location>
</feature>
<evidence type="ECO:0000256" key="3">
    <source>
        <dbReference type="ARBA" id="ARBA00022448"/>
    </source>
</evidence>
<feature type="transmembrane region" description="Helical" evidence="11">
    <location>
        <begin position="63"/>
        <end position="82"/>
    </location>
</feature>
<dbReference type="PIRSF" id="PIRSF001265">
    <property type="entry name" value="H+-PPase"/>
    <property type="match status" value="1"/>
</dbReference>
<dbReference type="GO" id="GO:0012505">
    <property type="term" value="C:endomembrane system"/>
    <property type="evidence" value="ECO:0007669"/>
    <property type="project" value="UniProtKB-SubCell"/>
</dbReference>
<feature type="transmembrane region" description="Helical" evidence="11">
    <location>
        <begin position="330"/>
        <end position="354"/>
    </location>
</feature>
<keyword evidence="3" id="KW-0813">Transport</keyword>
<dbReference type="PANTHER" id="PTHR31998">
    <property type="entry name" value="K(+)-INSENSITIVE PYROPHOSPHATE-ENERGIZED PROTON PUMP"/>
    <property type="match status" value="1"/>
</dbReference>
<evidence type="ECO:0000256" key="6">
    <source>
        <dbReference type="ARBA" id="ARBA00022967"/>
    </source>
</evidence>
<reference evidence="12" key="1">
    <citation type="submission" date="2022-08" db="EMBL/GenBank/DDBJ databases">
        <title>Novel sulphate-reducing endosymbionts in the free-living metamonad Anaeramoeba.</title>
        <authorList>
            <person name="Jerlstrom-Hultqvist J."/>
            <person name="Cepicka I."/>
            <person name="Gallot-Lavallee L."/>
            <person name="Salas-Leiva D."/>
            <person name="Curtis B.A."/>
            <person name="Zahonova K."/>
            <person name="Pipaliya S."/>
            <person name="Dacks J."/>
            <person name="Roger A.J."/>
        </authorList>
    </citation>
    <scope>NUCLEOTIDE SEQUENCE</scope>
    <source>
        <strain evidence="12">Busselton2</strain>
    </source>
</reference>
<feature type="transmembrane region" description="Helical" evidence="11">
    <location>
        <begin position="156"/>
        <end position="176"/>
    </location>
</feature>
<dbReference type="Proteomes" id="UP001146793">
    <property type="component" value="Unassembled WGS sequence"/>
</dbReference>
<evidence type="ECO:0000256" key="8">
    <source>
        <dbReference type="ARBA" id="ARBA00023065"/>
    </source>
</evidence>
<keyword evidence="4 11" id="KW-0812">Transmembrane</keyword>
<feature type="transmembrane region" description="Helical" evidence="11">
    <location>
        <begin position="505"/>
        <end position="527"/>
    </location>
</feature>
<evidence type="ECO:0000256" key="4">
    <source>
        <dbReference type="ARBA" id="ARBA00022692"/>
    </source>
</evidence>
<feature type="region of interest" description="Disordered" evidence="10">
    <location>
        <begin position="724"/>
        <end position="764"/>
    </location>
</feature>
<feature type="transmembrane region" description="Helical" evidence="11">
    <location>
        <begin position="407"/>
        <end position="427"/>
    </location>
</feature>
<dbReference type="HAMAP" id="MF_01129">
    <property type="entry name" value="PPase_energized_pump"/>
    <property type="match status" value="1"/>
</dbReference>
<evidence type="ECO:0000313" key="13">
    <source>
        <dbReference type="Proteomes" id="UP001146793"/>
    </source>
</evidence>
<feature type="transmembrane region" description="Helical" evidence="11">
    <location>
        <begin position="130"/>
        <end position="150"/>
    </location>
</feature>
<feature type="transmembrane region" description="Helical" evidence="11">
    <location>
        <begin position="305"/>
        <end position="323"/>
    </location>
</feature>
<dbReference type="EC" id="7.1.3.1" evidence="2"/>
<protein>
    <recommendedName>
        <fullName evidence="2">H(+)-exporting diphosphatase</fullName>
        <ecNumber evidence="2">7.1.3.1</ecNumber>
    </recommendedName>
</protein>
<feature type="transmembrane region" description="Helical" evidence="11">
    <location>
        <begin position="374"/>
        <end position="400"/>
    </location>
</feature>
<name>A0AAV7Z4T4_9EUKA</name>
<feature type="transmembrane region" description="Helical" evidence="11">
    <location>
        <begin position="596"/>
        <end position="614"/>
    </location>
</feature>
<dbReference type="InterPro" id="IPR004131">
    <property type="entry name" value="PPase-energised_H-pump"/>
</dbReference>